<feature type="compositionally biased region" description="Basic and acidic residues" evidence="6">
    <location>
        <begin position="130"/>
        <end position="146"/>
    </location>
</feature>
<keyword evidence="2" id="KW-0134">Cell wall</keyword>
<organism evidence="9 10">
    <name type="scientific">Aerococcus suis</name>
    <dbReference type="NCBI Taxonomy" id="371602"/>
    <lineage>
        <taxon>Bacteria</taxon>
        <taxon>Bacillati</taxon>
        <taxon>Bacillota</taxon>
        <taxon>Bacilli</taxon>
        <taxon>Lactobacillales</taxon>
        <taxon>Aerococcaceae</taxon>
        <taxon>Aerococcus</taxon>
    </lineage>
</organism>
<dbReference type="PANTHER" id="PTHR23303">
    <property type="entry name" value="CARBOXYPEPTIDASE REGULATORY REGION-CONTAINING"/>
    <property type="match status" value="1"/>
</dbReference>
<gene>
    <name evidence="9" type="ORF">SAMN04487984_1322</name>
</gene>
<feature type="compositionally biased region" description="Low complexity" evidence="6">
    <location>
        <begin position="111"/>
        <end position="121"/>
    </location>
</feature>
<evidence type="ECO:0000256" key="5">
    <source>
        <dbReference type="ARBA" id="ARBA00023088"/>
    </source>
</evidence>
<dbReference type="Pfam" id="PF17961">
    <property type="entry name" value="Big_8"/>
    <property type="match status" value="1"/>
</dbReference>
<reference evidence="10" key="1">
    <citation type="submission" date="2017-04" db="EMBL/GenBank/DDBJ databases">
        <authorList>
            <person name="Varghese N."/>
            <person name="Submissions S."/>
        </authorList>
    </citation>
    <scope>NUCLEOTIDE SEQUENCE [LARGE SCALE GENOMIC DNA]</scope>
    <source>
        <strain evidence="10">DSM 21500</strain>
    </source>
</reference>
<dbReference type="InterPro" id="IPR011252">
    <property type="entry name" value="Fibrogen-bd_dom1"/>
</dbReference>
<comment type="subcellular location">
    <subcellularLocation>
        <location evidence="1">Secreted</location>
        <location evidence="1">Cell wall</location>
        <topology evidence="1">Peptidoglycan-anchor</topology>
    </subcellularLocation>
</comment>
<feature type="domain" description="SDR-like Ig" evidence="8">
    <location>
        <begin position="211"/>
        <end position="293"/>
    </location>
</feature>
<keyword evidence="4" id="KW-0732">Signal</keyword>
<keyword evidence="5" id="KW-0572">Peptidoglycan-anchor</keyword>
<evidence type="ECO:0000256" key="1">
    <source>
        <dbReference type="ARBA" id="ARBA00004168"/>
    </source>
</evidence>
<dbReference type="EMBL" id="FWXK01000008">
    <property type="protein sequence ID" value="SMC47371.1"/>
    <property type="molecule type" value="Genomic_DNA"/>
</dbReference>
<feature type="compositionally biased region" description="Basic and acidic residues" evidence="6">
    <location>
        <begin position="100"/>
        <end position="110"/>
    </location>
</feature>
<sequence length="604" mass="65489">MSVGVASVAVGAGILFSSDAALAEAAEFDSAAHTEAIDVTPTEAIEEQPEVVSNDQPAEGSVVADENHNEQPAVDQPVEAPTTENEEPADQPALDPEFSAVDRTEEKSEDTPSGTETSTPEEVADSNTETENHDSVSDLSTDHSVEDSETVETNNQEVPTESVRRAAANRVVPRSVASRAATNVSPYITGRDLSNESTINITKFNVPDQLEKDDTVEMSFEALIPKGAQEGDYIVVHYSDTLTVDQINPDGQTGNGAPIIKDGQILARIIDDRPNRMIYYVLGDYIRNHPNASNVYIRQNYSHALNFQIMPNNGEYTFSYKIGNETVSDTGNVEFSPVTTRGTASGVSAIQEISDSEYRHIMIVNPNKETLNRSYVRYDQADIDGMTASNGLNNVIKISPETTNIRLFKIPNGAPVPLNTGAVNLDELEEIDGDMIGTNGRPIVRWDSNQQAIVQLSALPDTQATYVVVQEGPKPSETGDYILGGVFRNNGSNDEAIGLFNATGNVTGSATGDAEQGNYTIGNYVWFDEDRDGIQDSQSKGVANTVVILRNSNSQEIARTVTDSNGNYQFTNLSNGQYYVEFVPPEGYLVTTTNSSEDRELDSR</sequence>
<feature type="compositionally biased region" description="Low complexity" evidence="6">
    <location>
        <begin position="165"/>
        <end position="178"/>
    </location>
</feature>
<dbReference type="InterPro" id="IPR051417">
    <property type="entry name" value="SDr/BOS_complex"/>
</dbReference>
<dbReference type="AlphaFoldDB" id="A0A1W1ZH31"/>
<dbReference type="InterPro" id="IPR008966">
    <property type="entry name" value="Adhesion_dom_sf"/>
</dbReference>
<evidence type="ECO:0000256" key="2">
    <source>
        <dbReference type="ARBA" id="ARBA00022512"/>
    </source>
</evidence>
<evidence type="ECO:0000259" key="7">
    <source>
        <dbReference type="Pfam" id="PF17210"/>
    </source>
</evidence>
<dbReference type="InterPro" id="IPR033764">
    <property type="entry name" value="Sdr_B"/>
</dbReference>
<dbReference type="STRING" id="371602.SAMN04487984_1322"/>
<proteinExistence type="predicted"/>
<keyword evidence="3" id="KW-0964">Secreted</keyword>
<feature type="region of interest" description="Disordered" evidence="6">
    <location>
        <begin position="34"/>
        <end position="178"/>
    </location>
</feature>
<dbReference type="Gene3D" id="2.60.40.1290">
    <property type="match status" value="1"/>
</dbReference>
<dbReference type="Gene3D" id="2.60.40.10">
    <property type="entry name" value="Immunoglobulins"/>
    <property type="match status" value="1"/>
</dbReference>
<dbReference type="Gene3D" id="2.60.40.1280">
    <property type="match status" value="1"/>
</dbReference>
<dbReference type="PANTHER" id="PTHR23303:SF15">
    <property type="entry name" value="COLOSSIN-A"/>
    <property type="match status" value="1"/>
</dbReference>
<evidence type="ECO:0000259" key="8">
    <source>
        <dbReference type="Pfam" id="PF17961"/>
    </source>
</evidence>
<evidence type="ECO:0000313" key="10">
    <source>
        <dbReference type="Proteomes" id="UP000243884"/>
    </source>
</evidence>
<evidence type="ECO:0000256" key="3">
    <source>
        <dbReference type="ARBA" id="ARBA00022525"/>
    </source>
</evidence>
<dbReference type="InterPro" id="IPR013783">
    <property type="entry name" value="Ig-like_fold"/>
</dbReference>
<dbReference type="SUPFAM" id="SSF49401">
    <property type="entry name" value="Bacterial adhesins"/>
    <property type="match status" value="2"/>
</dbReference>
<dbReference type="SUPFAM" id="SSF117074">
    <property type="entry name" value="Hypothetical protein PA1324"/>
    <property type="match status" value="1"/>
</dbReference>
<evidence type="ECO:0000256" key="6">
    <source>
        <dbReference type="SAM" id="MobiDB-lite"/>
    </source>
</evidence>
<name>A0A1W1ZH31_9LACT</name>
<dbReference type="GO" id="GO:0007155">
    <property type="term" value="P:cell adhesion"/>
    <property type="evidence" value="ECO:0007669"/>
    <property type="project" value="InterPro"/>
</dbReference>
<dbReference type="OrthoDB" id="2136702at2"/>
<evidence type="ECO:0000256" key="4">
    <source>
        <dbReference type="ARBA" id="ARBA00022729"/>
    </source>
</evidence>
<dbReference type="Proteomes" id="UP000243884">
    <property type="component" value="Unassembled WGS sequence"/>
</dbReference>
<dbReference type="Pfam" id="PF17210">
    <property type="entry name" value="SdrD_B"/>
    <property type="match status" value="1"/>
</dbReference>
<dbReference type="InterPro" id="IPR041171">
    <property type="entry name" value="SDR_Ig"/>
</dbReference>
<protein>
    <submittedName>
        <fullName evidence="9">C-terminus of fibrinogen-binding adhesin</fullName>
    </submittedName>
</protein>
<keyword evidence="10" id="KW-1185">Reference proteome</keyword>
<evidence type="ECO:0000313" key="9">
    <source>
        <dbReference type="EMBL" id="SMC47371.1"/>
    </source>
</evidence>
<accession>A0A1W1ZH31</accession>
<feature type="domain" description="SD-repeat containing protein B" evidence="7">
    <location>
        <begin position="520"/>
        <end position="603"/>
    </location>
</feature>